<organism evidence="2 3">
    <name type="scientific">Xenopus laevis</name>
    <name type="common">African clawed frog</name>
    <dbReference type="NCBI Taxonomy" id="8355"/>
    <lineage>
        <taxon>Eukaryota</taxon>
        <taxon>Metazoa</taxon>
        <taxon>Chordata</taxon>
        <taxon>Craniata</taxon>
        <taxon>Vertebrata</taxon>
        <taxon>Euteleostomi</taxon>
        <taxon>Amphibia</taxon>
        <taxon>Batrachia</taxon>
        <taxon>Anura</taxon>
        <taxon>Pipoidea</taxon>
        <taxon>Pipidae</taxon>
        <taxon>Xenopodinae</taxon>
        <taxon>Xenopus</taxon>
        <taxon>Xenopus</taxon>
    </lineage>
</organism>
<feature type="non-terminal residue" evidence="2">
    <location>
        <position position="1"/>
    </location>
</feature>
<protein>
    <submittedName>
        <fullName evidence="2">Uncharacterized protein</fullName>
    </submittedName>
</protein>
<evidence type="ECO:0000313" key="2">
    <source>
        <dbReference type="EMBL" id="OCU01978.1"/>
    </source>
</evidence>
<feature type="region of interest" description="Disordered" evidence="1">
    <location>
        <begin position="1"/>
        <end position="31"/>
    </location>
</feature>
<feature type="compositionally biased region" description="Polar residues" evidence="1">
    <location>
        <begin position="1"/>
        <end position="14"/>
    </location>
</feature>
<evidence type="ECO:0000313" key="3">
    <source>
        <dbReference type="Proteomes" id="UP000694892"/>
    </source>
</evidence>
<proteinExistence type="predicted"/>
<evidence type="ECO:0000256" key="1">
    <source>
        <dbReference type="SAM" id="MobiDB-lite"/>
    </source>
</evidence>
<name>A0A974E2G1_XENLA</name>
<feature type="compositionally biased region" description="Basic residues" evidence="1">
    <location>
        <begin position="21"/>
        <end position="30"/>
    </location>
</feature>
<dbReference type="EMBL" id="CM004466">
    <property type="protein sequence ID" value="OCU01978.1"/>
    <property type="molecule type" value="Genomic_DNA"/>
</dbReference>
<feature type="non-terminal residue" evidence="2">
    <location>
        <position position="67"/>
    </location>
</feature>
<sequence>VTFSFFWKSQNQKDSNQDHHQNRKHARASGKKVTSSGFEVFSDETEGYVVVYNHNKSLIWKAKINPP</sequence>
<dbReference type="Proteomes" id="UP000694892">
    <property type="component" value="Chromosome 1L"/>
</dbReference>
<reference evidence="3" key="1">
    <citation type="journal article" date="2016" name="Nature">
        <title>Genome evolution in the allotetraploid frog Xenopus laevis.</title>
        <authorList>
            <person name="Session A.M."/>
            <person name="Uno Y."/>
            <person name="Kwon T."/>
            <person name="Chapman J.A."/>
            <person name="Toyoda A."/>
            <person name="Takahashi S."/>
            <person name="Fukui A."/>
            <person name="Hikosaka A."/>
            <person name="Suzuki A."/>
            <person name="Kondo M."/>
            <person name="van Heeringen S.J."/>
            <person name="Quigley I."/>
            <person name="Heinz S."/>
            <person name="Ogino H."/>
            <person name="Ochi H."/>
            <person name="Hellsten U."/>
            <person name="Lyons J.B."/>
            <person name="Simakov O."/>
            <person name="Putnam N."/>
            <person name="Stites J."/>
            <person name="Kuroki Y."/>
            <person name="Tanaka T."/>
            <person name="Michiue T."/>
            <person name="Watanabe M."/>
            <person name="Bogdanovic O."/>
            <person name="Lister R."/>
            <person name="Georgiou G."/>
            <person name="Paranjpe S.S."/>
            <person name="van Kruijsbergen I."/>
            <person name="Shu S."/>
            <person name="Carlson J."/>
            <person name="Kinoshita T."/>
            <person name="Ohta Y."/>
            <person name="Mawaribuchi S."/>
            <person name="Jenkins J."/>
            <person name="Grimwood J."/>
            <person name="Schmutz J."/>
            <person name="Mitros T."/>
            <person name="Mozaffari S.V."/>
            <person name="Suzuki Y."/>
            <person name="Haramoto Y."/>
            <person name="Yamamoto T.S."/>
            <person name="Takagi C."/>
            <person name="Heald R."/>
            <person name="Miller K."/>
            <person name="Haudenschild C."/>
            <person name="Kitzman J."/>
            <person name="Nakayama T."/>
            <person name="Izutsu Y."/>
            <person name="Robert J."/>
            <person name="Fortriede J."/>
            <person name="Burns K."/>
            <person name="Lotay V."/>
            <person name="Karimi K."/>
            <person name="Yasuoka Y."/>
            <person name="Dichmann D.S."/>
            <person name="Flajnik M.F."/>
            <person name="Houston D.W."/>
            <person name="Shendure J."/>
            <person name="DuPasquier L."/>
            <person name="Vize P.D."/>
            <person name="Zorn A.M."/>
            <person name="Ito M."/>
            <person name="Marcotte E.M."/>
            <person name="Wallingford J.B."/>
            <person name="Ito Y."/>
            <person name="Asashima M."/>
            <person name="Ueno N."/>
            <person name="Matsuda Y."/>
            <person name="Veenstra G.J."/>
            <person name="Fujiyama A."/>
            <person name="Harland R.M."/>
            <person name="Taira M."/>
            <person name="Rokhsar D.S."/>
        </authorList>
    </citation>
    <scope>NUCLEOTIDE SEQUENCE [LARGE SCALE GENOMIC DNA]</scope>
    <source>
        <strain evidence="3">J</strain>
    </source>
</reference>
<dbReference type="AlphaFoldDB" id="A0A974E2G1"/>
<gene>
    <name evidence="2" type="ORF">XELAEV_1800773924mg</name>
</gene>
<accession>A0A974E2G1</accession>